<organism evidence="3 4">
    <name type="scientific">Lacibacterium aquatile</name>
    <dbReference type="NCBI Taxonomy" id="1168082"/>
    <lineage>
        <taxon>Bacteria</taxon>
        <taxon>Pseudomonadati</taxon>
        <taxon>Pseudomonadota</taxon>
        <taxon>Alphaproteobacteria</taxon>
        <taxon>Rhodospirillales</taxon>
        <taxon>Rhodospirillaceae</taxon>
    </lineage>
</organism>
<name>A0ABW5DPD5_9PROT</name>
<dbReference type="SUPFAM" id="SSF47413">
    <property type="entry name" value="lambda repressor-like DNA-binding domains"/>
    <property type="match status" value="1"/>
</dbReference>
<dbReference type="Proteomes" id="UP001597295">
    <property type="component" value="Unassembled WGS sequence"/>
</dbReference>
<evidence type="ECO:0000259" key="2">
    <source>
        <dbReference type="PROSITE" id="PS50943"/>
    </source>
</evidence>
<proteinExistence type="predicted"/>
<gene>
    <name evidence="3" type="ORF">ACFSM5_05800</name>
</gene>
<evidence type="ECO:0000313" key="3">
    <source>
        <dbReference type="EMBL" id="MFD2262395.1"/>
    </source>
</evidence>
<dbReference type="InterPro" id="IPR001387">
    <property type="entry name" value="Cro/C1-type_HTH"/>
</dbReference>
<evidence type="ECO:0000313" key="4">
    <source>
        <dbReference type="Proteomes" id="UP001597295"/>
    </source>
</evidence>
<dbReference type="InterPro" id="IPR010982">
    <property type="entry name" value="Lambda_DNA-bd_dom_sf"/>
</dbReference>
<feature type="region of interest" description="Disordered" evidence="1">
    <location>
        <begin position="292"/>
        <end position="314"/>
    </location>
</feature>
<dbReference type="Pfam" id="PF13560">
    <property type="entry name" value="HTH_31"/>
    <property type="match status" value="1"/>
</dbReference>
<dbReference type="PROSITE" id="PS50943">
    <property type="entry name" value="HTH_CROC1"/>
    <property type="match status" value="1"/>
</dbReference>
<feature type="domain" description="HTH cro/C1-type" evidence="2">
    <location>
        <begin position="10"/>
        <end position="64"/>
    </location>
</feature>
<dbReference type="EMBL" id="JBHUIP010000004">
    <property type="protein sequence ID" value="MFD2262395.1"/>
    <property type="molecule type" value="Genomic_DNA"/>
</dbReference>
<accession>A0ABW5DPD5</accession>
<keyword evidence="4" id="KW-1185">Reference proteome</keyword>
<protein>
    <submittedName>
        <fullName evidence="3">Helix-turn-helix domain-containing protein</fullName>
    </submittedName>
</protein>
<dbReference type="CDD" id="cd00093">
    <property type="entry name" value="HTH_XRE"/>
    <property type="match status" value="1"/>
</dbReference>
<dbReference type="SMART" id="SM00530">
    <property type="entry name" value="HTH_XRE"/>
    <property type="match status" value="1"/>
</dbReference>
<sequence length="376" mass="42759">MMIDSLISKLKEAREREDIDPADLDEILGVGPGWIETFEAGKTTPTVDFILAIIRSLGMDIADVFKDIDKSTAKSILSRSIEVENKKSHGVKGAEMRFRYNSYLAKVFIPSANEETFEKVKKTFRDNLGAGRKTEAVVEAFMQLVSLWPRANPSDIWWFMMQRLYSDPYFHPATEAHRDFGQSWKRTAGWALERIIVEHYRERLLKSDIEIGIFRREQVTEFLEAMKLNFHAEAHKADILLLDTSGRTKQCFGVAHVKASIAERRQNDQSFSSALLSKNFYSPFVTMDCKSAPSSKPHNKGEFGLPLDDADDRRGDKRKEFEEEGYYSGCYSFNSNTIPTPVGQKATARIFVINFQTADDAFTKGAVAARNRLHRG</sequence>
<evidence type="ECO:0000256" key="1">
    <source>
        <dbReference type="SAM" id="MobiDB-lite"/>
    </source>
</evidence>
<dbReference type="Gene3D" id="1.10.260.40">
    <property type="entry name" value="lambda repressor-like DNA-binding domains"/>
    <property type="match status" value="1"/>
</dbReference>
<comment type="caution">
    <text evidence="3">The sequence shown here is derived from an EMBL/GenBank/DDBJ whole genome shotgun (WGS) entry which is preliminary data.</text>
</comment>
<reference evidence="4" key="1">
    <citation type="journal article" date="2019" name="Int. J. Syst. Evol. Microbiol.">
        <title>The Global Catalogue of Microorganisms (GCM) 10K type strain sequencing project: providing services to taxonomists for standard genome sequencing and annotation.</title>
        <authorList>
            <consortium name="The Broad Institute Genomics Platform"/>
            <consortium name="The Broad Institute Genome Sequencing Center for Infectious Disease"/>
            <person name="Wu L."/>
            <person name="Ma J."/>
        </authorList>
    </citation>
    <scope>NUCLEOTIDE SEQUENCE [LARGE SCALE GENOMIC DNA]</scope>
    <source>
        <strain evidence="4">CGMCC 1.19062</strain>
    </source>
</reference>